<feature type="domain" description="DUF7730" evidence="2">
    <location>
        <begin position="328"/>
        <end position="461"/>
    </location>
</feature>
<feature type="compositionally biased region" description="Polar residues" evidence="1">
    <location>
        <begin position="249"/>
        <end position="261"/>
    </location>
</feature>
<dbReference type="AlphaFoldDB" id="A0A8H7MLI6"/>
<reference evidence="3" key="2">
    <citation type="submission" date="2020-09" db="EMBL/GenBank/DDBJ databases">
        <title>Reference genome assembly for Australian Ascochyta lentis isolate Al4.</title>
        <authorList>
            <person name="Lee R.C."/>
            <person name="Farfan-Caceres L.M."/>
            <person name="Debler J.W."/>
            <person name="Williams A.H."/>
            <person name="Henares B.M."/>
        </authorList>
    </citation>
    <scope>NUCLEOTIDE SEQUENCE</scope>
    <source>
        <strain evidence="3">Al4</strain>
    </source>
</reference>
<dbReference type="OrthoDB" id="5413827at2759"/>
<accession>A0A8H7MLI6</accession>
<organism evidence="3 4">
    <name type="scientific">Ascochyta lentis</name>
    <dbReference type="NCBI Taxonomy" id="205686"/>
    <lineage>
        <taxon>Eukaryota</taxon>
        <taxon>Fungi</taxon>
        <taxon>Dikarya</taxon>
        <taxon>Ascomycota</taxon>
        <taxon>Pezizomycotina</taxon>
        <taxon>Dothideomycetes</taxon>
        <taxon>Pleosporomycetidae</taxon>
        <taxon>Pleosporales</taxon>
        <taxon>Pleosporineae</taxon>
        <taxon>Didymellaceae</taxon>
        <taxon>Ascochyta</taxon>
    </lineage>
</organism>
<evidence type="ECO:0000313" key="3">
    <source>
        <dbReference type="EMBL" id="KAF9699490.1"/>
    </source>
</evidence>
<evidence type="ECO:0000313" key="4">
    <source>
        <dbReference type="Proteomes" id="UP000651452"/>
    </source>
</evidence>
<gene>
    <name evidence="3" type="ORF">EKO04_002098</name>
</gene>
<dbReference type="Proteomes" id="UP000651452">
    <property type="component" value="Unassembled WGS sequence"/>
</dbReference>
<feature type="region of interest" description="Disordered" evidence="1">
    <location>
        <begin position="249"/>
        <end position="297"/>
    </location>
</feature>
<dbReference type="InterPro" id="IPR056632">
    <property type="entry name" value="DUF7730"/>
</dbReference>
<dbReference type="PANTHER" id="PTHR38790">
    <property type="entry name" value="2EXR DOMAIN-CONTAINING PROTEIN-RELATED"/>
    <property type="match status" value="1"/>
</dbReference>
<reference evidence="3" key="1">
    <citation type="submission" date="2018-12" db="EMBL/GenBank/DDBJ databases">
        <authorList>
            <person name="Syme R.A."/>
            <person name="Farfan-Caceres L."/>
            <person name="Lichtenzveig J."/>
        </authorList>
    </citation>
    <scope>NUCLEOTIDE SEQUENCE</scope>
    <source>
        <strain evidence="3">Al4</strain>
    </source>
</reference>
<dbReference type="PANTHER" id="PTHR38790:SF4">
    <property type="entry name" value="2EXR DOMAIN-CONTAINING PROTEIN"/>
    <property type="match status" value="1"/>
</dbReference>
<keyword evidence="4" id="KW-1185">Reference proteome</keyword>
<name>A0A8H7MLI6_9PLEO</name>
<comment type="caution">
    <text evidence="3">The sequence shown here is derived from an EMBL/GenBank/DDBJ whole genome shotgun (WGS) entry which is preliminary data.</text>
</comment>
<dbReference type="EMBL" id="RZGK01000004">
    <property type="protein sequence ID" value="KAF9699490.1"/>
    <property type="molecule type" value="Genomic_DNA"/>
</dbReference>
<protein>
    <recommendedName>
        <fullName evidence="2">DUF7730 domain-containing protein</fullName>
    </recommendedName>
</protein>
<proteinExistence type="predicted"/>
<dbReference type="Pfam" id="PF24864">
    <property type="entry name" value="DUF7730"/>
    <property type="match status" value="1"/>
</dbReference>
<sequence>MAPKRTSLRPNYRNRAAFVKAAWADALHSKSESYSLRRLRNGLLDVTRRSGEYIEAIKTNSETPLLRLPPEVRNRVWEYALGGKVFNVVFLQTLRGQYVEEKTSISKDTFPENSQALLCVCRQIHQETVLLQFSANAFRFDMEEAFDWARHLLKVQRNLIEEVHVVTHRAERLYAWIRKTKQDCFMPHAFPIDIFPGLKRVVIEIHRSFLHDYTAAGNLTKEQYKALVKTGIRKITKYIKRAKSNVHITFTPQHGASQGSARSDRKEPSSATRVTRSKAKKNESTKASTSTTTTGPASTYRIKRYRNGILNLKKTPDHLVAVVQRNAGSPLLRLPAEIRNQIWSLAMGGQLVLLPDITNTKGCALPKDVLKVVGSKDDELYGWDHKLKTAKQLAAFHLPEVCRQIYSETVLTSYKENTFLYWYFQIYPRNSISRLMAAQRRAITRIQMDWLVPSLLLENEHVPSLTRMRSTLPNLKTISIPAVVMSHLTYGQPNTTFETDRILAALKQQVGEHVEIIFEAD</sequence>
<feature type="compositionally biased region" description="Low complexity" evidence="1">
    <location>
        <begin position="285"/>
        <end position="297"/>
    </location>
</feature>
<evidence type="ECO:0000256" key="1">
    <source>
        <dbReference type="SAM" id="MobiDB-lite"/>
    </source>
</evidence>
<evidence type="ECO:0000259" key="2">
    <source>
        <dbReference type="Pfam" id="PF24864"/>
    </source>
</evidence>